<feature type="compositionally biased region" description="Low complexity" evidence="3">
    <location>
        <begin position="233"/>
        <end position="252"/>
    </location>
</feature>
<dbReference type="SMART" id="SM00192">
    <property type="entry name" value="LDLa"/>
    <property type="match status" value="1"/>
</dbReference>
<accession>A0AAD9IV41</accession>
<dbReference type="Gene3D" id="4.10.400.10">
    <property type="entry name" value="Low-density Lipoprotein Receptor"/>
    <property type="match status" value="1"/>
</dbReference>
<comment type="caution">
    <text evidence="2">Lacks conserved residue(s) required for the propagation of feature annotation.</text>
</comment>
<feature type="region of interest" description="Disordered" evidence="3">
    <location>
        <begin position="32"/>
        <end position="74"/>
    </location>
</feature>
<dbReference type="CDD" id="cd00112">
    <property type="entry name" value="LDLa"/>
    <property type="match status" value="1"/>
</dbReference>
<dbReference type="AlphaFoldDB" id="A0AAD9IV41"/>
<dbReference type="EMBL" id="JAODUP010001093">
    <property type="protein sequence ID" value="KAK2141464.1"/>
    <property type="molecule type" value="Genomic_DNA"/>
</dbReference>
<proteinExistence type="predicted"/>
<feature type="region of interest" description="Disordered" evidence="3">
    <location>
        <begin position="620"/>
        <end position="682"/>
    </location>
</feature>
<feature type="region of interest" description="Disordered" evidence="3">
    <location>
        <begin position="436"/>
        <end position="480"/>
    </location>
</feature>
<dbReference type="SUPFAM" id="SSF57424">
    <property type="entry name" value="LDL receptor-like module"/>
    <property type="match status" value="1"/>
</dbReference>
<feature type="region of interest" description="Disordered" evidence="3">
    <location>
        <begin position="232"/>
        <end position="256"/>
    </location>
</feature>
<dbReference type="InterPro" id="IPR002172">
    <property type="entry name" value="LDrepeatLR_classA_rpt"/>
</dbReference>
<dbReference type="PROSITE" id="PS50068">
    <property type="entry name" value="LDLRA_2"/>
    <property type="match status" value="1"/>
</dbReference>
<keyword evidence="5" id="KW-1185">Reference proteome</keyword>
<evidence type="ECO:0000256" key="3">
    <source>
        <dbReference type="SAM" id="MobiDB-lite"/>
    </source>
</evidence>
<feature type="compositionally biased region" description="Low complexity" evidence="3">
    <location>
        <begin position="436"/>
        <end position="473"/>
    </location>
</feature>
<evidence type="ECO:0000313" key="4">
    <source>
        <dbReference type="EMBL" id="KAK2141464.1"/>
    </source>
</evidence>
<feature type="compositionally biased region" description="Low complexity" evidence="3">
    <location>
        <begin position="620"/>
        <end position="665"/>
    </location>
</feature>
<dbReference type="Proteomes" id="UP001208570">
    <property type="component" value="Unassembled WGS sequence"/>
</dbReference>
<reference evidence="4" key="1">
    <citation type="journal article" date="2023" name="Mol. Biol. Evol.">
        <title>Third-Generation Sequencing Reveals the Adaptive Role of the Epigenome in Three Deep-Sea Polychaetes.</title>
        <authorList>
            <person name="Perez M."/>
            <person name="Aroh O."/>
            <person name="Sun Y."/>
            <person name="Lan Y."/>
            <person name="Juniper S.K."/>
            <person name="Young C.R."/>
            <person name="Angers B."/>
            <person name="Qian P.Y."/>
        </authorList>
    </citation>
    <scope>NUCLEOTIDE SEQUENCE</scope>
    <source>
        <strain evidence="4">P08H-3</strain>
    </source>
</reference>
<keyword evidence="1 2" id="KW-1015">Disulfide bond</keyword>
<protein>
    <submittedName>
        <fullName evidence="4">Uncharacterized protein</fullName>
    </submittedName>
</protein>
<sequence>MECAQNGIPSQDTCSDTKVQCATTTTTTTIAVSSSTTTTTAPSVSTTSTVPSTSGVPTTSVPSIGSVTSSEGSTTLTVSTSSELVTSSAEMCTKSSLMGPTSTTSYTITASSNADGIDTVISTDDGVSWQPDDDDIVHQIVVTIVDEEKPISDVILKGEYEKFEVTIVDMAGDRPITNKQSEDGQISFPAGEEVEGKKILITLVKKSLVPLTIDLLEIYVCSEGVPTSTTQLTSVTVPSTSGTPVSETTPSSQEPECDMSACASIAEVILCDNGCSCYTRSQRCDKVYDCRDHSDEMNCEEICQKSSLMGPLSTTSFTITASSNYDEIDALLATEDGLSWRPDDIELVHQIIITIVDQDKPISDIIMKGEYKRFVVTIQDGAGERPVTNKPSEDGKVSFPAGEEVEGKKIMITVVAKQGVPVTVDMLEIFVCSEGVTTSTPTETSSVSEPYSVTSEASTPTTTNPEGETPATGSTEGTETDVCTRSNLMEDEPVTNYVITASSKMDNIENVLSEEDDLVWQPDEDDQMPELAVTMPDEDRLISEVNLIGQYKEFVIKIGNKAGETLLDDEVSDDGKIVFPDRGEVRGNTITIVVIGQEGIPIKIDALQLYICTEEVTSTTSSIPVSVSGSSEEPYSVTSSAPSSTTPSEETESPSTGTTEGTEPEGCAKSNMMGPMSTTSYTITASSNDEDIETILSTNDGQSWQPDNDELVHRLVVTISNEDETISDVILKGEYMRFVVTIQNMAGERPITNKGKKIMITVVAKQGVPVTVDMLEIFVCSEENPATGSTEGTEPDVCTRSNLMEDEPVTNYVITASSKMDNIENVLSEEDDLVWQPDEDDQMPELAVTMPDEDRLISEVNLIGQYKEFVIKIGNKAGETLLDDEVSDDGKIVFPDRGEVRGNTITIVVIGQEGIPIKIDALQLYICTEEVTSTTSSIPVSVSGSSEGE</sequence>
<evidence type="ECO:0000313" key="5">
    <source>
        <dbReference type="Proteomes" id="UP001208570"/>
    </source>
</evidence>
<feature type="disulfide bond" evidence="2">
    <location>
        <begin position="284"/>
        <end position="299"/>
    </location>
</feature>
<gene>
    <name evidence="4" type="ORF">LSH36_1093g00098</name>
</gene>
<dbReference type="InterPro" id="IPR036055">
    <property type="entry name" value="LDL_receptor-like_sf"/>
</dbReference>
<evidence type="ECO:0000256" key="2">
    <source>
        <dbReference type="PROSITE-ProRule" id="PRU00124"/>
    </source>
</evidence>
<name>A0AAD9IV41_9ANNE</name>
<comment type="caution">
    <text evidence="4">The sequence shown here is derived from an EMBL/GenBank/DDBJ whole genome shotgun (WGS) entry which is preliminary data.</text>
</comment>
<organism evidence="4 5">
    <name type="scientific">Paralvinella palmiformis</name>
    <dbReference type="NCBI Taxonomy" id="53620"/>
    <lineage>
        <taxon>Eukaryota</taxon>
        <taxon>Metazoa</taxon>
        <taxon>Spiralia</taxon>
        <taxon>Lophotrochozoa</taxon>
        <taxon>Annelida</taxon>
        <taxon>Polychaeta</taxon>
        <taxon>Sedentaria</taxon>
        <taxon>Canalipalpata</taxon>
        <taxon>Terebellida</taxon>
        <taxon>Terebelliformia</taxon>
        <taxon>Alvinellidae</taxon>
        <taxon>Paralvinella</taxon>
    </lineage>
</organism>
<evidence type="ECO:0000256" key="1">
    <source>
        <dbReference type="ARBA" id="ARBA00023157"/>
    </source>
</evidence>